<evidence type="ECO:0000256" key="3">
    <source>
        <dbReference type="PROSITE-ProRule" id="PRU00221"/>
    </source>
</evidence>
<dbReference type="Gene3D" id="1.10.1540.10">
    <property type="entry name" value="BEACH domain"/>
    <property type="match status" value="1"/>
</dbReference>
<evidence type="ECO:0000256" key="4">
    <source>
        <dbReference type="SAM" id="Coils"/>
    </source>
</evidence>
<dbReference type="Pfam" id="PF14844">
    <property type="entry name" value="PH_BEACH"/>
    <property type="match status" value="1"/>
</dbReference>
<proteinExistence type="predicted"/>
<keyword evidence="4" id="KW-0175">Coiled coil</keyword>
<accession>A0A9P3LFA4</accession>
<dbReference type="Gene3D" id="2.130.10.10">
    <property type="entry name" value="YVTN repeat-like/Quinoprotein amine dehydrogenase"/>
    <property type="match status" value="1"/>
</dbReference>
<dbReference type="SUPFAM" id="SSF49899">
    <property type="entry name" value="Concanavalin A-like lectins/glucanases"/>
    <property type="match status" value="1"/>
</dbReference>
<keyword evidence="2" id="KW-0677">Repeat</keyword>
<feature type="domain" description="BEACH" evidence="5">
    <location>
        <begin position="1420"/>
        <end position="1709"/>
    </location>
</feature>
<name>A0A9P3LFA4_9APHY</name>
<dbReference type="PANTHER" id="PTHR46108:SF4">
    <property type="entry name" value="BLUE CHEESE"/>
    <property type="match status" value="1"/>
</dbReference>
<dbReference type="PROSITE" id="PS00678">
    <property type="entry name" value="WD_REPEATS_1"/>
    <property type="match status" value="1"/>
</dbReference>
<dbReference type="SUPFAM" id="SSF50729">
    <property type="entry name" value="PH domain-like"/>
    <property type="match status" value="1"/>
</dbReference>
<dbReference type="SMART" id="SM01026">
    <property type="entry name" value="Beach"/>
    <property type="match status" value="1"/>
</dbReference>
<feature type="domain" description="BEACH-type PH" evidence="6">
    <location>
        <begin position="1252"/>
        <end position="1374"/>
    </location>
</feature>
<protein>
    <submittedName>
        <fullName evidence="7">Beach and WD40 domain-containing protein</fullName>
    </submittedName>
</protein>
<dbReference type="InterPro" id="IPR056252">
    <property type="entry name" value="Alfy-like_Arm-like"/>
</dbReference>
<evidence type="ECO:0000313" key="7">
    <source>
        <dbReference type="EMBL" id="GJE92424.1"/>
    </source>
</evidence>
<comment type="caution">
    <text evidence="7">The sequence shown here is derived from an EMBL/GenBank/DDBJ whole genome shotgun (WGS) entry which is preliminary data.</text>
</comment>
<evidence type="ECO:0000259" key="6">
    <source>
        <dbReference type="PROSITE" id="PS51783"/>
    </source>
</evidence>
<evidence type="ECO:0000256" key="2">
    <source>
        <dbReference type="ARBA" id="ARBA00022737"/>
    </source>
</evidence>
<organism evidence="7 8">
    <name type="scientific">Phanerochaete sordida</name>
    <dbReference type="NCBI Taxonomy" id="48140"/>
    <lineage>
        <taxon>Eukaryota</taxon>
        <taxon>Fungi</taxon>
        <taxon>Dikarya</taxon>
        <taxon>Basidiomycota</taxon>
        <taxon>Agaricomycotina</taxon>
        <taxon>Agaricomycetes</taxon>
        <taxon>Polyporales</taxon>
        <taxon>Phanerochaetaceae</taxon>
        <taxon>Phanerochaete</taxon>
    </lineage>
</organism>
<dbReference type="OrthoDB" id="26681at2759"/>
<dbReference type="Proteomes" id="UP000703269">
    <property type="component" value="Unassembled WGS sequence"/>
</dbReference>
<feature type="repeat" description="WD" evidence="3">
    <location>
        <begin position="1853"/>
        <end position="1894"/>
    </location>
</feature>
<dbReference type="PROSITE" id="PS50294">
    <property type="entry name" value="WD_REPEATS_REGION"/>
    <property type="match status" value="1"/>
</dbReference>
<feature type="repeat" description="WD" evidence="3">
    <location>
        <begin position="1812"/>
        <end position="1830"/>
    </location>
</feature>
<dbReference type="CDD" id="cd06071">
    <property type="entry name" value="Beach"/>
    <property type="match status" value="1"/>
</dbReference>
<dbReference type="InterPro" id="IPR019775">
    <property type="entry name" value="WD40_repeat_CS"/>
</dbReference>
<dbReference type="InterPro" id="IPR001680">
    <property type="entry name" value="WD40_rpt"/>
</dbReference>
<evidence type="ECO:0000313" key="8">
    <source>
        <dbReference type="Proteomes" id="UP000703269"/>
    </source>
</evidence>
<dbReference type="Gene3D" id="2.60.120.200">
    <property type="match status" value="1"/>
</dbReference>
<dbReference type="PANTHER" id="PTHR46108">
    <property type="entry name" value="BLUE CHEESE"/>
    <property type="match status" value="1"/>
</dbReference>
<dbReference type="PROSITE" id="PS51783">
    <property type="entry name" value="PH_BEACH"/>
    <property type="match status" value="1"/>
</dbReference>
<keyword evidence="8" id="KW-1185">Reference proteome</keyword>
<dbReference type="Pfam" id="PF20426">
    <property type="entry name" value="NBCH_WD40"/>
    <property type="match status" value="1"/>
</dbReference>
<dbReference type="InterPro" id="IPR011993">
    <property type="entry name" value="PH-like_dom_sf"/>
</dbReference>
<dbReference type="InterPro" id="IPR036372">
    <property type="entry name" value="BEACH_dom_sf"/>
</dbReference>
<dbReference type="SUPFAM" id="SSF81837">
    <property type="entry name" value="BEACH domain"/>
    <property type="match status" value="1"/>
</dbReference>
<gene>
    <name evidence="7" type="ORF">PsYK624_085780</name>
</gene>
<evidence type="ECO:0000256" key="1">
    <source>
        <dbReference type="ARBA" id="ARBA00022574"/>
    </source>
</evidence>
<keyword evidence="1 3" id="KW-0853">WD repeat</keyword>
<dbReference type="EMBL" id="BPQB01000026">
    <property type="protein sequence ID" value="GJE92424.1"/>
    <property type="molecule type" value="Genomic_DNA"/>
</dbReference>
<feature type="coiled-coil region" evidence="4">
    <location>
        <begin position="1104"/>
        <end position="1143"/>
    </location>
</feature>
<dbReference type="InterPro" id="IPR013320">
    <property type="entry name" value="ConA-like_dom_sf"/>
</dbReference>
<dbReference type="InterPro" id="IPR000409">
    <property type="entry name" value="BEACH_dom"/>
</dbReference>
<dbReference type="InterPro" id="IPR015943">
    <property type="entry name" value="WD40/YVTN_repeat-like_dom_sf"/>
</dbReference>
<dbReference type="PROSITE" id="PS50197">
    <property type="entry name" value="BEACH"/>
    <property type="match status" value="1"/>
</dbReference>
<dbReference type="Pfam" id="PF02138">
    <property type="entry name" value="Beach"/>
    <property type="match status" value="1"/>
</dbReference>
<dbReference type="Pfam" id="PF23295">
    <property type="entry name" value="Arm_4"/>
    <property type="match status" value="1"/>
</dbReference>
<sequence>MLRSLLSPLSSRFPLSPRPQVHEVPEEPEPAPEDFARDVLVEVMRGAVERLKVAEGLSDRTQVLVEVHGIMVQDGCTKDVFREMDGFLVLMSVLSTILPGHSWAVASPGDEIVHEVLEAVRLVFVIISEAMDNHKANTSFFERSVGYDSLSQSVLPLVSDTQTVEQTLGFLVALGMHNFSLSAMFIAPDEFAYEAVDTQLHDVEPMFKFIRHPGAFRVLFASMDRFPALKAARLRYTTLRLLDRLTWHSHRNHAVLTSLALVGPLFELYYASGGADPERRLVKQERQAVLKVLKRLMELGSDTTVARTMFQRAIGEDEKLNGEVLELLRAGMKTRWPEHMSMEGAAAISIPSSSRALPSTGFTFMIWLRIEKFPTDAPQRLFSLAVGGTPIFALDIHPDGLLGCMSNTARQLPKFSPTVQSARWTHLTLVHHPHRASAPTVRLFVDGVLSDAMNWQYPRVDGHSKEGVYTVGDATETATMSWALASAYFISCPLGDDIPRFIQHLGPRYAGHFQAADLAKFMTYEAATSLSIFLTSVAQSKKPSTMTALIKGGLGVSPDAVGFVLTPSVCGMEVSDRTDQLDIRLNDRGVQLILDGDVTTVRNVSLDLSMWRLGGAALPLRLIQLAQTPHELSRTLAILSGGLRNDWQNSDDMERIRGYEILADLLRQKNQLINMTGFETLFEFLGLSFRSPDQSTVINTVAYRAIALDLQLWAQTKTEIQQAHLEQFSMLLRTSRYKKFNIKQRLGKMNIVRKFIFALQTDWYPSESVPWLIDTLKVVAEAQFSTDDVVKPIVAYLAANLHPDAPESGLPQSPLLRLDPTDSRLRAELVFEALVTTLQHTPNAFTKFTTALPLTRICLLLLGDKPTSAVATHVLRLIESSLKINTSFSRKFELVSGWITLKTVLPQAWSPSVQAATFDVLLGGAYTSQTAELTIVCPNMLPVILSCLKYELDILSGASHLHQDIHTLGEAGVYANSLLEELIKIHGFSPTFREAFRSLVTTQTFIDAFKSFVTSVAKLAELDGIIVWVLEKLSHLALCISLDDVVAGPQRKEILETVQRAELILHPSTTPQSGINPSAIMQGRPRHGRRESSRLSIHLGERTVQRSNTKIQEWRKNVTTTERKRLRKNILDLREQRRQISRLTEWATVLMTERGLWAAPEEEQKWKLDETEGPYRVRKKLEPENERIFLSQIDRKLQSLKIQEPSSDAQSMVQTVTPPWAESYEISAGADDRFLEEEVLEDKHRRVRHELEAGDVIEAVETVARISGIDSFPGLLIFGRTHLYMMDGLVQDNDGEVIDASDAPKEIFLIPGTDPGVSSSQIAQRWPFDQIASFSERTFLFRDVALELYFKDSRSLLVVFTGKNKRQSMGDRLNHLMSGGGGERYGNSLTPGGLTPAILKSPIVSRLSARLSGNTSAGALMGFRPDELSTAQRKWQAREISNYTYLSILNQVSGRTPSDATQYPVFPWIISDYSSDVLDFDSEETFRDLSKPMGALSEVRREAAESRYSALKSIDEKPFHYGTHFSSSMIVCHFLIRMEPFTHMFKVLQGGDWDLPDRLFSDMKRAYESASQDLRGDVRELIPEFYTCPEFLENSANLDFGVQQNNGERIHHVKLPPWAKQDPLLFITLNRQALESDHVSRNLPAWIDLIWGYKQRDPDSLNVFHPLSYEGSIDLDAITDDLEREATVGIIHNFGQTPRKLFNSPHPDRMMHGCSTLSIGNIYGIPEDHHLLSQSIRPARDIGKPVKELGIDLIGEKIIPCPPGSVAVPSRPHEILEWDPVHISAGELRVQVDKKVVQVVESALCSCAAFADADTLVTGSTDYTVRLWKLARAPPGGHHRAEPPLSVNLTHIMRGHSAPVTCVAASRAWSLVVSGSQDGSAGLWDLNRGIYVRSIWHGEGPAHAVHLAAIQESSGVIATCSQDKLWLHTINARPIAALDLRDIPGSPLYPPIASMAFHEREFVKVPVLATGSPDGTITLRTWNTDNTPPGEKAVWEFATLKKMKVKTPDGAAALRGTLPCITALRFVGESLYHGEDSGKVYSWNLPD</sequence>
<dbReference type="SUPFAM" id="SSF50978">
    <property type="entry name" value="WD40 repeat-like"/>
    <property type="match status" value="1"/>
</dbReference>
<dbReference type="PROSITE" id="PS50082">
    <property type="entry name" value="WD_REPEATS_2"/>
    <property type="match status" value="2"/>
</dbReference>
<dbReference type="InterPro" id="IPR036322">
    <property type="entry name" value="WD40_repeat_dom_sf"/>
</dbReference>
<dbReference type="InterPro" id="IPR051944">
    <property type="entry name" value="BEACH_domain_protein"/>
</dbReference>
<dbReference type="InterPro" id="IPR023362">
    <property type="entry name" value="PH-BEACH_dom"/>
</dbReference>
<reference evidence="7 8" key="1">
    <citation type="submission" date="2021-08" db="EMBL/GenBank/DDBJ databases">
        <title>Draft Genome Sequence of Phanerochaete sordida strain YK-624.</title>
        <authorList>
            <person name="Mori T."/>
            <person name="Dohra H."/>
            <person name="Suzuki T."/>
            <person name="Kawagishi H."/>
            <person name="Hirai H."/>
        </authorList>
    </citation>
    <scope>NUCLEOTIDE SEQUENCE [LARGE SCALE GENOMIC DNA]</scope>
    <source>
        <strain evidence="7 8">YK-624</strain>
    </source>
</reference>
<dbReference type="Gene3D" id="2.30.29.30">
    <property type="entry name" value="Pleckstrin-homology domain (PH domain)/Phosphotyrosine-binding domain (PTB)"/>
    <property type="match status" value="1"/>
</dbReference>
<dbReference type="Pfam" id="PF13385">
    <property type="entry name" value="Laminin_G_3"/>
    <property type="match status" value="1"/>
</dbReference>
<dbReference type="InterPro" id="IPR046851">
    <property type="entry name" value="NBCH_WD40"/>
</dbReference>
<evidence type="ECO:0000259" key="5">
    <source>
        <dbReference type="PROSITE" id="PS50197"/>
    </source>
</evidence>
<dbReference type="SMART" id="SM00320">
    <property type="entry name" value="WD40"/>
    <property type="match status" value="3"/>
</dbReference>